<keyword evidence="3" id="KW-1185">Reference proteome</keyword>
<feature type="region of interest" description="Disordered" evidence="1">
    <location>
        <begin position="1"/>
        <end position="29"/>
    </location>
</feature>
<accession>A0ABQ9XMK4</accession>
<evidence type="ECO:0000313" key="3">
    <source>
        <dbReference type="Proteomes" id="UP001281761"/>
    </source>
</evidence>
<gene>
    <name evidence="2" type="ORF">BLNAU_11744</name>
</gene>
<reference evidence="2 3" key="1">
    <citation type="journal article" date="2022" name="bioRxiv">
        <title>Genomics of Preaxostyla Flagellates Illuminates Evolutionary Transitions and the Path Towards Mitochondrial Loss.</title>
        <authorList>
            <person name="Novak L.V.F."/>
            <person name="Treitli S.C."/>
            <person name="Pyrih J."/>
            <person name="Halakuc P."/>
            <person name="Pipaliya S.V."/>
            <person name="Vacek V."/>
            <person name="Brzon O."/>
            <person name="Soukal P."/>
            <person name="Eme L."/>
            <person name="Dacks J.B."/>
            <person name="Karnkowska A."/>
            <person name="Elias M."/>
            <person name="Hampl V."/>
        </authorList>
    </citation>
    <scope>NUCLEOTIDE SEQUENCE [LARGE SCALE GENOMIC DNA]</scope>
    <source>
        <strain evidence="2">NAU3</strain>
        <tissue evidence="2">Gut</tissue>
    </source>
</reference>
<evidence type="ECO:0000256" key="1">
    <source>
        <dbReference type="SAM" id="MobiDB-lite"/>
    </source>
</evidence>
<protein>
    <submittedName>
        <fullName evidence="2">Uncharacterized protein</fullName>
    </submittedName>
</protein>
<sequence length="77" mass="8334">MSARDSSSDAIHALPLASASPSPHSFQRTSMTVVRSTRNTHIDCLPPSLSLSRRRVLHSSLLPSFTHNAITQQSPPS</sequence>
<evidence type="ECO:0000313" key="2">
    <source>
        <dbReference type="EMBL" id="KAK2953281.1"/>
    </source>
</evidence>
<organism evidence="2 3">
    <name type="scientific">Blattamonas nauphoetae</name>
    <dbReference type="NCBI Taxonomy" id="2049346"/>
    <lineage>
        <taxon>Eukaryota</taxon>
        <taxon>Metamonada</taxon>
        <taxon>Preaxostyla</taxon>
        <taxon>Oxymonadida</taxon>
        <taxon>Blattamonas</taxon>
    </lineage>
</organism>
<dbReference type="Proteomes" id="UP001281761">
    <property type="component" value="Unassembled WGS sequence"/>
</dbReference>
<dbReference type="EMBL" id="JARBJD010000093">
    <property type="protein sequence ID" value="KAK2953281.1"/>
    <property type="molecule type" value="Genomic_DNA"/>
</dbReference>
<name>A0ABQ9XMK4_9EUKA</name>
<comment type="caution">
    <text evidence="2">The sequence shown here is derived from an EMBL/GenBank/DDBJ whole genome shotgun (WGS) entry which is preliminary data.</text>
</comment>
<feature type="compositionally biased region" description="Low complexity" evidence="1">
    <location>
        <begin position="12"/>
        <end position="25"/>
    </location>
</feature>
<proteinExistence type="predicted"/>